<keyword evidence="5" id="KW-0143">Chaperone</keyword>
<protein>
    <submittedName>
        <fullName evidence="6">ATP synthase mitochondrial F1 complex assembly factor 2</fullName>
    </submittedName>
</protein>
<evidence type="ECO:0000256" key="5">
    <source>
        <dbReference type="ARBA" id="ARBA00023186"/>
    </source>
</evidence>
<dbReference type="InterPro" id="IPR023335">
    <property type="entry name" value="ATP12_ortho_dom_sf"/>
</dbReference>
<dbReference type="PANTHER" id="PTHR21013:SF10">
    <property type="entry name" value="ATP SYNTHASE MITOCHONDRIAL F1 COMPLEX ASSEMBLY FACTOR 2"/>
    <property type="match status" value="1"/>
</dbReference>
<evidence type="ECO:0000256" key="3">
    <source>
        <dbReference type="ARBA" id="ARBA00022946"/>
    </source>
</evidence>
<dbReference type="OrthoDB" id="6411111at2759"/>
<dbReference type="Gene3D" id="3.30.2180.10">
    <property type="entry name" value="ATP12-like"/>
    <property type="match status" value="1"/>
</dbReference>
<comment type="similarity">
    <text evidence="2">Belongs to the ATP12 family.</text>
</comment>
<keyword evidence="3" id="KW-0809">Transit peptide</keyword>
<evidence type="ECO:0000313" key="6">
    <source>
        <dbReference type="EMBL" id="GFS94682.1"/>
    </source>
</evidence>
<dbReference type="Gene3D" id="1.10.3580.10">
    <property type="entry name" value="ATP12 ATPase"/>
    <property type="match status" value="1"/>
</dbReference>
<proteinExistence type="inferred from homology"/>
<organism evidence="6 7">
    <name type="scientific">Nephila pilipes</name>
    <name type="common">Giant wood spider</name>
    <name type="synonym">Nephila maculata</name>
    <dbReference type="NCBI Taxonomy" id="299642"/>
    <lineage>
        <taxon>Eukaryota</taxon>
        <taxon>Metazoa</taxon>
        <taxon>Ecdysozoa</taxon>
        <taxon>Arthropoda</taxon>
        <taxon>Chelicerata</taxon>
        <taxon>Arachnida</taxon>
        <taxon>Araneae</taxon>
        <taxon>Araneomorphae</taxon>
        <taxon>Entelegynae</taxon>
        <taxon>Araneoidea</taxon>
        <taxon>Nephilidae</taxon>
        <taxon>Nephila</taxon>
    </lineage>
</organism>
<dbReference type="PANTHER" id="PTHR21013">
    <property type="entry name" value="ATP SYNTHASE MITOCHONDRIAL F1 COMPLEX ASSEMBLY FACTOR 2/ATP12 PROTEIN, MITOCHONDRIAL PRECURSOR"/>
    <property type="match status" value="1"/>
</dbReference>
<dbReference type="InterPro" id="IPR011419">
    <property type="entry name" value="ATP12_ATP_synth-F1-assembly"/>
</dbReference>
<dbReference type="Proteomes" id="UP000887013">
    <property type="component" value="Unassembled WGS sequence"/>
</dbReference>
<dbReference type="GO" id="GO:0005739">
    <property type="term" value="C:mitochondrion"/>
    <property type="evidence" value="ECO:0007669"/>
    <property type="project" value="UniProtKB-SubCell"/>
</dbReference>
<sequence>MSSIAKTVFQNIFRINGKSFQKIAHRNYPAPVKRFYRSVHVSESDGRFEICLDKRKLKTPSGSLLQLPNEALATAVATEWDLQQKIIQRHNMHITALCNTALDNPCRQRSEDIVDDMLQFLASDTLCFRSSDPPNFAELQIEMWDPLLKWFENRYQVRINVSEDVSTNPVPDETLVQIRKYLLSYSHWCLIGINFVAENLKSLILTLAVINHIIDVEKAVALSRLETTFQIQNWGAVEWAHHVDEAQLKARVSAGVLFTYLNEGSSDFVEKNISKQVPMFGN</sequence>
<evidence type="ECO:0000256" key="1">
    <source>
        <dbReference type="ARBA" id="ARBA00004173"/>
    </source>
</evidence>
<dbReference type="EMBL" id="BMAW01054125">
    <property type="protein sequence ID" value="GFS94682.1"/>
    <property type="molecule type" value="Genomic_DNA"/>
</dbReference>
<gene>
    <name evidence="6" type="primary">ATPAF2</name>
    <name evidence="6" type="ORF">NPIL_509421</name>
</gene>
<evidence type="ECO:0000256" key="2">
    <source>
        <dbReference type="ARBA" id="ARBA00008231"/>
    </source>
</evidence>
<evidence type="ECO:0000256" key="4">
    <source>
        <dbReference type="ARBA" id="ARBA00023128"/>
    </source>
</evidence>
<keyword evidence="4" id="KW-0496">Mitochondrion</keyword>
<accession>A0A8X6N5F5</accession>
<dbReference type="AlphaFoldDB" id="A0A8X6N5F5"/>
<dbReference type="Pfam" id="PF07542">
    <property type="entry name" value="ATP12"/>
    <property type="match status" value="1"/>
</dbReference>
<evidence type="ECO:0000313" key="7">
    <source>
        <dbReference type="Proteomes" id="UP000887013"/>
    </source>
</evidence>
<comment type="caution">
    <text evidence="6">The sequence shown here is derived from an EMBL/GenBank/DDBJ whole genome shotgun (WGS) entry which is preliminary data.</text>
</comment>
<dbReference type="GO" id="GO:0033615">
    <property type="term" value="P:mitochondrial proton-transporting ATP synthase complex assembly"/>
    <property type="evidence" value="ECO:0007669"/>
    <property type="project" value="TreeGrafter"/>
</dbReference>
<comment type="subcellular location">
    <subcellularLocation>
        <location evidence="1">Mitochondrion</location>
    </subcellularLocation>
</comment>
<reference evidence="6" key="1">
    <citation type="submission" date="2020-08" db="EMBL/GenBank/DDBJ databases">
        <title>Multicomponent nature underlies the extraordinary mechanical properties of spider dragline silk.</title>
        <authorList>
            <person name="Kono N."/>
            <person name="Nakamura H."/>
            <person name="Mori M."/>
            <person name="Yoshida Y."/>
            <person name="Ohtoshi R."/>
            <person name="Malay A.D."/>
            <person name="Moran D.A.P."/>
            <person name="Tomita M."/>
            <person name="Numata K."/>
            <person name="Arakawa K."/>
        </authorList>
    </citation>
    <scope>NUCLEOTIDE SEQUENCE</scope>
</reference>
<keyword evidence="7" id="KW-1185">Reference proteome</keyword>
<name>A0A8X6N5F5_NEPPI</name>
<dbReference type="SUPFAM" id="SSF160909">
    <property type="entry name" value="ATP12-like"/>
    <property type="match status" value="1"/>
</dbReference>
<dbReference type="InterPro" id="IPR042272">
    <property type="entry name" value="ATP12_ATP_synth-F1-assembly_N"/>
</dbReference>